<keyword evidence="4" id="KW-1185">Reference proteome</keyword>
<dbReference type="PANTHER" id="PTHR48080">
    <property type="entry name" value="D-GALACTONATE DEHYDRATASE-RELATED"/>
    <property type="match status" value="1"/>
</dbReference>
<dbReference type="AlphaFoldDB" id="A0A0P1ISW8"/>
<dbReference type="Gene3D" id="3.30.390.10">
    <property type="entry name" value="Enolase-like, N-terminal domain"/>
    <property type="match status" value="1"/>
</dbReference>
<dbReference type="SFLD" id="SFLDS00001">
    <property type="entry name" value="Enolase"/>
    <property type="match status" value="1"/>
</dbReference>
<dbReference type="InterPro" id="IPR036849">
    <property type="entry name" value="Enolase-like_C_sf"/>
</dbReference>
<accession>A0A0P1ISW8</accession>
<evidence type="ECO:0000313" key="4">
    <source>
        <dbReference type="Proteomes" id="UP000051184"/>
    </source>
</evidence>
<dbReference type="InterPro" id="IPR013341">
    <property type="entry name" value="Mandelate_racemase_N_dom"/>
</dbReference>
<sequence>MSETVNSVEVFTLTLPRDVPYLGAARPGEEPNAKGYLVRKGNRTVYPTFDRSILVRIETTGGTIGWGETYGLVAPGAVGELINDLLADFTIGRDPSDPAAIYDDLYDLMRVRGYTGGFYVDALAAIDIALWDIAGKLAQESVASLLGGRKHETIPAYISGLPEDTTEKRVALAQSWQARGFNAFKFAAPVADDGPVAEIAALRAGLGPDAQIAADMHWNQTADEAIELIEGMAAHGLWFAEAPVRTEDIAGLEKVSKATKTPTAVGEEWRTHFDMQHRVERCDIAIVQPEMGHKGITNFVRIGELAHAHGIAVIPHATIGSGIFLAASIQASSALEATTFHEFQHSIFEPNRRLLKGDMDCQNGAYVPPTGHGLGVELSEEAIALLKPL</sequence>
<dbReference type="STRING" id="1715691.TA5113_01225"/>
<protein>
    <submittedName>
        <fullName evidence="3">D-galactonate dehydratase</fullName>
        <ecNumber evidence="3">4.2.1.6</ecNumber>
    </submittedName>
</protein>
<dbReference type="EMBL" id="CYUE01000020">
    <property type="protein sequence ID" value="CUK26582.1"/>
    <property type="molecule type" value="Genomic_DNA"/>
</dbReference>
<dbReference type="Pfam" id="PF13378">
    <property type="entry name" value="MR_MLE_C"/>
    <property type="match status" value="1"/>
</dbReference>
<dbReference type="Proteomes" id="UP000051184">
    <property type="component" value="Unassembled WGS sequence"/>
</dbReference>
<dbReference type="InterPro" id="IPR029065">
    <property type="entry name" value="Enolase_C-like"/>
</dbReference>
<evidence type="ECO:0000256" key="1">
    <source>
        <dbReference type="ARBA" id="ARBA00023239"/>
    </source>
</evidence>
<dbReference type="OrthoDB" id="9802699at2"/>
<evidence type="ECO:0000259" key="2">
    <source>
        <dbReference type="SMART" id="SM00922"/>
    </source>
</evidence>
<dbReference type="Gene3D" id="3.20.20.120">
    <property type="entry name" value="Enolase-like C-terminal domain"/>
    <property type="match status" value="1"/>
</dbReference>
<evidence type="ECO:0000313" key="3">
    <source>
        <dbReference type="EMBL" id="CUK26582.1"/>
    </source>
</evidence>
<dbReference type="InterPro" id="IPR013342">
    <property type="entry name" value="Mandelate_racemase_C"/>
</dbReference>
<dbReference type="SUPFAM" id="SSF54826">
    <property type="entry name" value="Enolase N-terminal domain-like"/>
    <property type="match status" value="1"/>
</dbReference>
<dbReference type="InterPro" id="IPR034593">
    <property type="entry name" value="DgoD-like"/>
</dbReference>
<dbReference type="RefSeq" id="WP_058315458.1">
    <property type="nucleotide sequence ID" value="NZ_CYTO01000009.1"/>
</dbReference>
<gene>
    <name evidence="3" type="primary">dgoD_3</name>
    <name evidence="3" type="ORF">TA5114_02397</name>
</gene>
<dbReference type="PROSITE" id="PS00908">
    <property type="entry name" value="MR_MLE_1"/>
    <property type="match status" value="1"/>
</dbReference>
<dbReference type="InterPro" id="IPR018110">
    <property type="entry name" value="Mandel_Rmase/mucon_lact_enz_CS"/>
</dbReference>
<reference evidence="4" key="1">
    <citation type="submission" date="2015-09" db="EMBL/GenBank/DDBJ databases">
        <authorList>
            <person name="Rodrigo-Torres Lidia"/>
            <person name="Arahal R.David."/>
        </authorList>
    </citation>
    <scope>NUCLEOTIDE SEQUENCE [LARGE SCALE GENOMIC DNA]</scope>
    <source>
        <strain evidence="4">CECT 5114</strain>
    </source>
</reference>
<organism evidence="3 4">
    <name type="scientific">Cognatishimia activa</name>
    <dbReference type="NCBI Taxonomy" id="1715691"/>
    <lineage>
        <taxon>Bacteria</taxon>
        <taxon>Pseudomonadati</taxon>
        <taxon>Pseudomonadota</taxon>
        <taxon>Alphaproteobacteria</taxon>
        <taxon>Rhodobacterales</taxon>
        <taxon>Paracoccaceae</taxon>
        <taxon>Cognatishimia</taxon>
    </lineage>
</organism>
<dbReference type="SUPFAM" id="SSF51604">
    <property type="entry name" value="Enolase C-terminal domain-like"/>
    <property type="match status" value="1"/>
</dbReference>
<dbReference type="GO" id="GO:0009063">
    <property type="term" value="P:amino acid catabolic process"/>
    <property type="evidence" value="ECO:0007669"/>
    <property type="project" value="InterPro"/>
</dbReference>
<dbReference type="CDD" id="cd03316">
    <property type="entry name" value="MR_like"/>
    <property type="match status" value="1"/>
</dbReference>
<proteinExistence type="predicted"/>
<dbReference type="GO" id="GO:0008869">
    <property type="term" value="F:galactonate dehydratase activity"/>
    <property type="evidence" value="ECO:0007669"/>
    <property type="project" value="UniProtKB-EC"/>
</dbReference>
<dbReference type="InterPro" id="IPR029017">
    <property type="entry name" value="Enolase-like_N"/>
</dbReference>
<keyword evidence="1 3" id="KW-0456">Lyase</keyword>
<dbReference type="GO" id="GO:0000287">
    <property type="term" value="F:magnesium ion binding"/>
    <property type="evidence" value="ECO:0007669"/>
    <property type="project" value="UniProtKB-ARBA"/>
</dbReference>
<dbReference type="Pfam" id="PF02746">
    <property type="entry name" value="MR_MLE_N"/>
    <property type="match status" value="1"/>
</dbReference>
<dbReference type="SMART" id="SM00922">
    <property type="entry name" value="MR_MLE"/>
    <property type="match status" value="1"/>
</dbReference>
<dbReference type="PANTHER" id="PTHR48080:SF2">
    <property type="entry name" value="D-GALACTONATE DEHYDRATASE"/>
    <property type="match status" value="1"/>
</dbReference>
<feature type="domain" description="Mandelate racemase/muconate lactonizing enzyme C-terminal" evidence="2">
    <location>
        <begin position="166"/>
        <end position="262"/>
    </location>
</feature>
<name>A0A0P1ISW8_9RHOB</name>
<dbReference type="EC" id="4.2.1.6" evidence="3"/>